<evidence type="ECO:0000256" key="1">
    <source>
        <dbReference type="ARBA" id="ARBA00006817"/>
    </source>
</evidence>
<dbReference type="AlphaFoldDB" id="A0A0R3L6U2"/>
<dbReference type="EMBL" id="LLXZ01000141">
    <property type="protein sequence ID" value="KRR03618.1"/>
    <property type="molecule type" value="Genomic_DNA"/>
</dbReference>
<dbReference type="Gene3D" id="3.30.530.20">
    <property type="match status" value="1"/>
</dbReference>
<dbReference type="SUPFAM" id="SSF55961">
    <property type="entry name" value="Bet v1-like"/>
    <property type="match status" value="1"/>
</dbReference>
<accession>A0A0R3L6U2</accession>
<dbReference type="STRING" id="280332.CQ12_12340"/>
<dbReference type="CDD" id="cd07814">
    <property type="entry name" value="SRPBCC_CalC_Aha1-like"/>
    <property type="match status" value="1"/>
</dbReference>
<dbReference type="InterPro" id="IPR023393">
    <property type="entry name" value="START-like_dom_sf"/>
</dbReference>
<evidence type="ECO:0000259" key="2">
    <source>
        <dbReference type="Pfam" id="PF08327"/>
    </source>
</evidence>
<gene>
    <name evidence="3" type="ORF">CQ12_12340</name>
</gene>
<proteinExistence type="inferred from homology"/>
<protein>
    <submittedName>
        <fullName evidence="3">Glutathione S-transferase</fullName>
    </submittedName>
</protein>
<keyword evidence="4" id="KW-1185">Reference proteome</keyword>
<dbReference type="Pfam" id="PF08327">
    <property type="entry name" value="AHSA1"/>
    <property type="match status" value="1"/>
</dbReference>
<dbReference type="InterPro" id="IPR013538">
    <property type="entry name" value="ASHA1/2-like_C"/>
</dbReference>
<keyword evidence="3" id="KW-0808">Transferase</keyword>
<comment type="similarity">
    <text evidence="1">Belongs to the AHA1 family.</text>
</comment>
<comment type="caution">
    <text evidence="3">The sequence shown here is derived from an EMBL/GenBank/DDBJ whole genome shotgun (WGS) entry which is preliminary data.</text>
</comment>
<name>A0A0R3L6U2_9BRAD</name>
<organism evidence="3 4">
    <name type="scientific">Bradyrhizobium jicamae</name>
    <dbReference type="NCBI Taxonomy" id="280332"/>
    <lineage>
        <taxon>Bacteria</taxon>
        <taxon>Pseudomonadati</taxon>
        <taxon>Pseudomonadota</taxon>
        <taxon>Alphaproteobacteria</taxon>
        <taxon>Hyphomicrobiales</taxon>
        <taxon>Nitrobacteraceae</taxon>
        <taxon>Bradyrhizobium</taxon>
    </lineage>
</organism>
<reference evidence="3 4" key="1">
    <citation type="submission" date="2014-03" db="EMBL/GenBank/DDBJ databases">
        <title>Bradyrhizobium valentinum sp. nov., isolated from effective nodules of Lupinus mariae-josephae, a lupine endemic of basic-lime soils in Eastern Spain.</title>
        <authorList>
            <person name="Duran D."/>
            <person name="Rey L."/>
            <person name="Navarro A."/>
            <person name="Busquets A."/>
            <person name="Imperial J."/>
            <person name="Ruiz-Argueso T."/>
        </authorList>
    </citation>
    <scope>NUCLEOTIDE SEQUENCE [LARGE SCALE GENOMIC DNA]</scope>
    <source>
        <strain evidence="3 4">PAC68</strain>
    </source>
</reference>
<dbReference type="RefSeq" id="WP_057837631.1">
    <property type="nucleotide sequence ID" value="NZ_LLXZ01000141.1"/>
</dbReference>
<evidence type="ECO:0000313" key="3">
    <source>
        <dbReference type="EMBL" id="KRR03618.1"/>
    </source>
</evidence>
<evidence type="ECO:0000313" key="4">
    <source>
        <dbReference type="Proteomes" id="UP000050863"/>
    </source>
</evidence>
<dbReference type="GO" id="GO:0016740">
    <property type="term" value="F:transferase activity"/>
    <property type="evidence" value="ECO:0007669"/>
    <property type="project" value="UniProtKB-KW"/>
</dbReference>
<sequence>MQWFGPASVEEGSVKADIDLRVGGRYRISFNANGDYNEVGGVYREVVPNQRLVFSWAWHSTPERESLVTISIKPEGSGTLLVFNHAQFVDEKARDSHERGWTELLARLETHLA</sequence>
<dbReference type="Proteomes" id="UP000050863">
    <property type="component" value="Unassembled WGS sequence"/>
</dbReference>
<feature type="domain" description="Activator of Hsp90 ATPase homologue 1/2-like C-terminal" evidence="2">
    <location>
        <begin position="15"/>
        <end position="112"/>
    </location>
</feature>